<reference evidence="2" key="1">
    <citation type="submission" date="2022-02" db="EMBL/GenBank/DDBJ databases">
        <title>Vibrio sp. nov., a new bacterium isolated from Bohai sea, China.</title>
        <authorList>
            <person name="Yuan Y."/>
        </authorList>
    </citation>
    <scope>NUCLEOTIDE SEQUENCE</scope>
    <source>
        <strain evidence="2">DBSS07</strain>
    </source>
</reference>
<evidence type="ECO:0000313" key="3">
    <source>
        <dbReference type="Proteomes" id="UP001155586"/>
    </source>
</evidence>
<proteinExistence type="predicted"/>
<feature type="non-terminal residue" evidence="2">
    <location>
        <position position="286"/>
    </location>
</feature>
<feature type="region of interest" description="Disordered" evidence="1">
    <location>
        <begin position="1"/>
        <end position="33"/>
    </location>
</feature>
<name>A0A9X3CJ66_9VIBR</name>
<dbReference type="Proteomes" id="UP001155586">
    <property type="component" value="Unassembled WGS sequence"/>
</dbReference>
<organism evidence="2 3">
    <name type="scientific">Vibrio paucivorans</name>
    <dbReference type="NCBI Taxonomy" id="2829489"/>
    <lineage>
        <taxon>Bacteria</taxon>
        <taxon>Pseudomonadati</taxon>
        <taxon>Pseudomonadota</taxon>
        <taxon>Gammaproteobacteria</taxon>
        <taxon>Vibrionales</taxon>
        <taxon>Vibrionaceae</taxon>
        <taxon>Vibrio</taxon>
    </lineage>
</organism>
<feature type="region of interest" description="Disordered" evidence="1">
    <location>
        <begin position="76"/>
        <end position="127"/>
    </location>
</feature>
<dbReference type="AlphaFoldDB" id="A0A9X3CJ66"/>
<keyword evidence="3" id="KW-1185">Reference proteome</keyword>
<feature type="compositionally biased region" description="Polar residues" evidence="1">
    <location>
        <begin position="100"/>
        <end position="123"/>
    </location>
</feature>
<protein>
    <submittedName>
        <fullName evidence="2">Uncharacterized protein</fullName>
    </submittedName>
</protein>
<sequence length="286" mass="30909">MHPLNNGSQVENVPALKPRVGTPGYFSESNDNGAPSYPGQDWFNAVIQEFQTVLNDAGIDFDPAKFDHLSQAFSGKANASHKHNASDINSGTLAKERLPNASTTDKGASQLSNSYSGDSQTKSVTEKALSDGLNSHLKIGLSSLGLSDADFANNGSPEDIFNKMKQIPDALEQGQRLIMSVSTSASWANVRSCLPVDRQGIIEVIKMSDSYWRITYMVSGSNSSDRSRSYNLDGGSEYDSNYGVLWAQVVTDVRNPNFKTNVGCDATPTNAAHLTRKDYVDGLVNT</sequence>
<evidence type="ECO:0000256" key="1">
    <source>
        <dbReference type="SAM" id="MobiDB-lite"/>
    </source>
</evidence>
<accession>A0A9X3CJ66</accession>
<feature type="compositionally biased region" description="Polar residues" evidence="1">
    <location>
        <begin position="1"/>
        <end position="11"/>
    </location>
</feature>
<evidence type="ECO:0000313" key="2">
    <source>
        <dbReference type="EMBL" id="MCW8336630.1"/>
    </source>
</evidence>
<dbReference type="EMBL" id="JAKRRX010000312">
    <property type="protein sequence ID" value="MCW8336630.1"/>
    <property type="molecule type" value="Genomic_DNA"/>
</dbReference>
<comment type="caution">
    <text evidence="2">The sequence shown here is derived from an EMBL/GenBank/DDBJ whole genome shotgun (WGS) entry which is preliminary data.</text>
</comment>
<gene>
    <name evidence="2" type="ORF">MD483_22745</name>
</gene>